<feature type="compositionally biased region" description="Acidic residues" evidence="1">
    <location>
        <begin position="421"/>
        <end position="463"/>
    </location>
</feature>
<reference evidence="2 3" key="1">
    <citation type="submission" date="2021-11" db="EMBL/GenBank/DDBJ databases">
        <authorList>
            <person name="Islam A."/>
            <person name="Islam S."/>
            <person name="Flora M.S."/>
            <person name="Rahman M."/>
            <person name="Ziaur R.M."/>
            <person name="Epstein J.H."/>
            <person name="Hassan M."/>
            <person name="Klassen M."/>
            <person name="Woodard K."/>
            <person name="Webb A."/>
            <person name="Webby R.J."/>
            <person name="El Zowalaty M.E."/>
        </authorList>
    </citation>
    <scope>NUCLEOTIDE SEQUENCE [LARGE SCALE GENOMIC DNA]</scope>
    <source>
        <strain evidence="2">Pbs1</strain>
    </source>
</reference>
<feature type="compositionally biased region" description="Basic and acidic residues" evidence="1">
    <location>
        <begin position="529"/>
        <end position="564"/>
    </location>
</feature>
<dbReference type="Proteomes" id="UP001158986">
    <property type="component" value="Unassembled WGS sequence"/>
</dbReference>
<feature type="compositionally biased region" description="Acidic residues" evidence="1">
    <location>
        <begin position="403"/>
        <end position="412"/>
    </location>
</feature>
<protein>
    <submittedName>
        <fullName evidence="2">Uncharacterized protein</fullName>
    </submittedName>
</protein>
<feature type="compositionally biased region" description="Polar residues" evidence="1">
    <location>
        <begin position="565"/>
        <end position="581"/>
    </location>
</feature>
<evidence type="ECO:0000313" key="2">
    <source>
        <dbReference type="EMBL" id="CAH0518075.1"/>
    </source>
</evidence>
<comment type="caution">
    <text evidence="2">The sequence shown here is derived from an EMBL/GenBank/DDBJ whole genome shotgun (WGS) entry which is preliminary data.</text>
</comment>
<feature type="compositionally biased region" description="Acidic residues" evidence="1">
    <location>
        <begin position="472"/>
        <end position="483"/>
    </location>
</feature>
<dbReference type="PANTHER" id="PTHR33324:SF2">
    <property type="entry name" value="MYB_SANT-LIKE DNA-BINDING DOMAIN-CONTAINING PROTEIN"/>
    <property type="match status" value="1"/>
</dbReference>
<feature type="region of interest" description="Disordered" evidence="1">
    <location>
        <begin position="380"/>
        <end position="584"/>
    </location>
</feature>
<evidence type="ECO:0000256" key="1">
    <source>
        <dbReference type="SAM" id="MobiDB-lite"/>
    </source>
</evidence>
<organism evidence="2 3">
    <name type="scientific">Peronospora belbahrii</name>
    <dbReference type="NCBI Taxonomy" id="622444"/>
    <lineage>
        <taxon>Eukaryota</taxon>
        <taxon>Sar</taxon>
        <taxon>Stramenopiles</taxon>
        <taxon>Oomycota</taxon>
        <taxon>Peronosporomycetes</taxon>
        <taxon>Peronosporales</taxon>
        <taxon>Peronosporaceae</taxon>
        <taxon>Peronospora</taxon>
    </lineage>
</organism>
<proteinExistence type="predicted"/>
<dbReference type="PANTHER" id="PTHR33324">
    <property type="entry name" value="EXPRESSED PROTEIN"/>
    <property type="match status" value="1"/>
</dbReference>
<gene>
    <name evidence="2" type="ORF">PBS001_LOCUS4660</name>
</gene>
<accession>A0ABN8CY94</accession>
<feature type="compositionally biased region" description="Basic and acidic residues" evidence="1">
    <location>
        <begin position="484"/>
        <end position="497"/>
    </location>
</feature>
<name>A0ABN8CY94_9STRA</name>
<keyword evidence="3" id="KW-1185">Reference proteome</keyword>
<sequence>MKDGSGNKRQKSSPWNFNRMSLKSGSYLDVLMACLTKPRNAERLRRENPTVLGCMISKALEKNGISHRELGDIRNKIEIMEKDFAIAFAYLKLKGQSNAFLRGEADQEVVAEVLKLCPFYQKLEPVFGKIIMNRTMTSTVKEKADRVVIATLSAVDKSNETVVLGPATIAATGRSKSVPGKWKESLEIDRYDVDACKKIQDASCEKVAEQALNGISAEQQNDIGDGDRKVDIEKKQIDSVDTDDVDVVINVLHEIASAAMEDDGQYAVAAAAEKHQAKDMAVVVVKDKCSNSNGKSDIGKARQQSLPAGKEAEVYIGIDVENDEYKQIIDDGDGIAHDKEAAQAVSASGIDSFGEKEGLLETVNVYPKVNRILTVKQQLIEPTASSDEEEESDEEEAKVREEEQGDDDDDDRDGQIQLAQPDDDREGEEDEDEIAELIEVDEDEDVITESLDVDEEDIMEDEVNEKGKTELEEIEAIDEEGADEETKWCGSKLEKLESSSSESEGGDNEEEVPPTQLKAASDVDEVSDNDCKHDVDNQDSGFDKEDPHQSGDERKPAWKRRSSDDSCSLNTKRARKSSNSTRDLERAVFIEQAKQERDQRDEIYQLERAKLACELQSKQVQLAMEISLARKKLLSAGVDSVEVDRILPTSMNK</sequence>
<dbReference type="EMBL" id="CAKLCB010000255">
    <property type="protein sequence ID" value="CAH0518075.1"/>
    <property type="molecule type" value="Genomic_DNA"/>
</dbReference>
<evidence type="ECO:0000313" key="3">
    <source>
        <dbReference type="Proteomes" id="UP001158986"/>
    </source>
</evidence>
<feature type="compositionally biased region" description="Acidic residues" evidence="1">
    <location>
        <begin position="386"/>
        <end position="396"/>
    </location>
</feature>